<reference evidence="2" key="1">
    <citation type="journal article" date="2022" name="bioRxiv">
        <title>Sequencing and chromosome-scale assembly of the giantPleurodeles waltlgenome.</title>
        <authorList>
            <person name="Brown T."/>
            <person name="Elewa A."/>
            <person name="Iarovenko S."/>
            <person name="Subramanian E."/>
            <person name="Araus A.J."/>
            <person name="Petzold A."/>
            <person name="Susuki M."/>
            <person name="Suzuki K.-i.T."/>
            <person name="Hayashi T."/>
            <person name="Toyoda A."/>
            <person name="Oliveira C."/>
            <person name="Osipova E."/>
            <person name="Leigh N.D."/>
            <person name="Simon A."/>
            <person name="Yun M.H."/>
        </authorList>
    </citation>
    <scope>NUCLEOTIDE SEQUENCE</scope>
    <source>
        <strain evidence="2">20211129_DDA</strain>
        <tissue evidence="2">Liver</tissue>
    </source>
</reference>
<feature type="compositionally biased region" description="Polar residues" evidence="1">
    <location>
        <begin position="1"/>
        <end position="17"/>
    </location>
</feature>
<feature type="region of interest" description="Disordered" evidence="1">
    <location>
        <begin position="1"/>
        <end position="111"/>
    </location>
</feature>
<accession>A0AAV7S3F5</accession>
<sequence length="111" mass="10962">MSAGPQTPWTTTGSPTASDPLLRRSPLLRVGPSVLYSGGPPGPPTHQPAAAPLLDVHGGAAVSQAAVTAGSPSAEPAGSATPREAGPPQPSSSVPRRGIPYISLAAPQGRM</sequence>
<feature type="compositionally biased region" description="Low complexity" evidence="1">
    <location>
        <begin position="18"/>
        <end position="33"/>
    </location>
</feature>
<dbReference type="AlphaFoldDB" id="A0AAV7S3F5"/>
<evidence type="ECO:0000256" key="1">
    <source>
        <dbReference type="SAM" id="MobiDB-lite"/>
    </source>
</evidence>
<proteinExistence type="predicted"/>
<organism evidence="2 3">
    <name type="scientific">Pleurodeles waltl</name>
    <name type="common">Iberian ribbed newt</name>
    <dbReference type="NCBI Taxonomy" id="8319"/>
    <lineage>
        <taxon>Eukaryota</taxon>
        <taxon>Metazoa</taxon>
        <taxon>Chordata</taxon>
        <taxon>Craniata</taxon>
        <taxon>Vertebrata</taxon>
        <taxon>Euteleostomi</taxon>
        <taxon>Amphibia</taxon>
        <taxon>Batrachia</taxon>
        <taxon>Caudata</taxon>
        <taxon>Salamandroidea</taxon>
        <taxon>Salamandridae</taxon>
        <taxon>Pleurodelinae</taxon>
        <taxon>Pleurodeles</taxon>
    </lineage>
</organism>
<evidence type="ECO:0000313" key="2">
    <source>
        <dbReference type="EMBL" id="KAJ1158471.1"/>
    </source>
</evidence>
<comment type="caution">
    <text evidence="2">The sequence shown here is derived from an EMBL/GenBank/DDBJ whole genome shotgun (WGS) entry which is preliminary data.</text>
</comment>
<dbReference type="Proteomes" id="UP001066276">
    <property type="component" value="Chromosome 5"/>
</dbReference>
<feature type="compositionally biased region" description="Low complexity" evidence="1">
    <location>
        <begin position="68"/>
        <end position="82"/>
    </location>
</feature>
<gene>
    <name evidence="2" type="ORF">NDU88_011159</name>
</gene>
<name>A0AAV7S3F5_PLEWA</name>
<keyword evidence="3" id="KW-1185">Reference proteome</keyword>
<protein>
    <submittedName>
        <fullName evidence="2">Uncharacterized protein</fullName>
    </submittedName>
</protein>
<dbReference type="EMBL" id="JANPWB010000009">
    <property type="protein sequence ID" value="KAJ1158471.1"/>
    <property type="molecule type" value="Genomic_DNA"/>
</dbReference>
<evidence type="ECO:0000313" key="3">
    <source>
        <dbReference type="Proteomes" id="UP001066276"/>
    </source>
</evidence>